<proteinExistence type="predicted"/>
<gene>
    <name evidence="6" type="ORF">SLEP1_g6376</name>
</gene>
<keyword evidence="3" id="KW-0862">Zinc</keyword>
<sequence length="328" mass="36687">MAVEARHMNIFPPQLITNRDFVKNNQGNGGLYNSQMDYCIPLVDTMQQSQQLWPLYQSLACDPVQAKTSMNKDDSGLTYNIPAVTAPRKRPRDNTFSDGFDAYQVSQKNKFSAVSSFLDEDIISHIQQQQQELDRYLAEHTEKLRMELEETRKRQSRMLITVIQERVVKKLKEKDEEIQKMGKLNWVLQEKVKSLSVQNQLWRDLAQTNEATANSLRSNLEQVLAHVSEERHVSGATVADDCESSCGSSDYGRENVNGMRTASVAEDKAVVGGGGGSRACRKCGERESSVLLLPCRHLCLCTMCGSSLVGTCPVCDSAMNASLHINMS</sequence>
<feature type="domain" description="RING-type" evidence="5">
    <location>
        <begin position="280"/>
        <end position="316"/>
    </location>
</feature>
<dbReference type="PROSITE" id="PS50089">
    <property type="entry name" value="ZF_RING_2"/>
    <property type="match status" value="1"/>
</dbReference>
<evidence type="ECO:0000256" key="2">
    <source>
        <dbReference type="ARBA" id="ARBA00022771"/>
    </source>
</evidence>
<dbReference type="PANTHER" id="PTHR42647">
    <property type="entry name" value="SBP (S-RIBONUCLEASE BINDING PROTEIN) FAMILY PROTEIN"/>
    <property type="match status" value="1"/>
</dbReference>
<evidence type="ECO:0000256" key="3">
    <source>
        <dbReference type="ARBA" id="ARBA00022833"/>
    </source>
</evidence>
<dbReference type="InterPro" id="IPR001841">
    <property type="entry name" value="Znf_RING"/>
</dbReference>
<dbReference type="GO" id="GO:0043067">
    <property type="term" value="P:regulation of programmed cell death"/>
    <property type="evidence" value="ECO:0007669"/>
    <property type="project" value="TreeGrafter"/>
</dbReference>
<dbReference type="EMBL" id="BPVZ01000006">
    <property type="protein sequence ID" value="GKU92677.1"/>
    <property type="molecule type" value="Genomic_DNA"/>
</dbReference>
<dbReference type="Pfam" id="PF13920">
    <property type="entry name" value="zf-C3HC4_3"/>
    <property type="match status" value="1"/>
</dbReference>
<keyword evidence="2 4" id="KW-0863">Zinc-finger</keyword>
<dbReference type="PIRSF" id="PIRSF036836">
    <property type="entry name" value="RNase_bind_SBP1"/>
    <property type="match status" value="1"/>
</dbReference>
<dbReference type="Gene3D" id="3.30.40.10">
    <property type="entry name" value="Zinc/RING finger domain, C3HC4 (zinc finger)"/>
    <property type="match status" value="1"/>
</dbReference>
<dbReference type="InterPro" id="IPR013083">
    <property type="entry name" value="Znf_RING/FYVE/PHD"/>
</dbReference>
<accession>A0AAV5HV16</accession>
<dbReference type="GO" id="GO:0008270">
    <property type="term" value="F:zinc ion binding"/>
    <property type="evidence" value="ECO:0007669"/>
    <property type="project" value="UniProtKB-KW"/>
</dbReference>
<keyword evidence="7" id="KW-1185">Reference proteome</keyword>
<dbReference type="GO" id="GO:0004842">
    <property type="term" value="F:ubiquitin-protein transferase activity"/>
    <property type="evidence" value="ECO:0007669"/>
    <property type="project" value="TreeGrafter"/>
</dbReference>
<evidence type="ECO:0000313" key="7">
    <source>
        <dbReference type="Proteomes" id="UP001054252"/>
    </source>
</evidence>
<dbReference type="SUPFAM" id="SSF57850">
    <property type="entry name" value="RING/U-box"/>
    <property type="match status" value="1"/>
</dbReference>
<reference evidence="6 7" key="1">
    <citation type="journal article" date="2021" name="Commun. Biol.">
        <title>The genome of Shorea leprosula (Dipterocarpaceae) highlights the ecological relevance of drought in aseasonal tropical rainforests.</title>
        <authorList>
            <person name="Ng K.K.S."/>
            <person name="Kobayashi M.J."/>
            <person name="Fawcett J.A."/>
            <person name="Hatakeyama M."/>
            <person name="Paape T."/>
            <person name="Ng C.H."/>
            <person name="Ang C.C."/>
            <person name="Tnah L.H."/>
            <person name="Lee C.T."/>
            <person name="Nishiyama T."/>
            <person name="Sese J."/>
            <person name="O'Brien M.J."/>
            <person name="Copetti D."/>
            <person name="Mohd Noor M.I."/>
            <person name="Ong R.C."/>
            <person name="Putra M."/>
            <person name="Sireger I.Z."/>
            <person name="Indrioko S."/>
            <person name="Kosugi Y."/>
            <person name="Izuno A."/>
            <person name="Isagi Y."/>
            <person name="Lee S.L."/>
            <person name="Shimizu K.K."/>
        </authorList>
    </citation>
    <scope>NUCLEOTIDE SEQUENCE [LARGE SCALE GENOMIC DNA]</scope>
    <source>
        <strain evidence="6">214</strain>
    </source>
</reference>
<keyword evidence="1" id="KW-0479">Metal-binding</keyword>
<name>A0AAV5HV16_9ROSI</name>
<evidence type="ECO:0000259" key="5">
    <source>
        <dbReference type="PROSITE" id="PS50089"/>
    </source>
</evidence>
<evidence type="ECO:0000256" key="1">
    <source>
        <dbReference type="ARBA" id="ARBA00022723"/>
    </source>
</evidence>
<organism evidence="6 7">
    <name type="scientific">Rubroshorea leprosula</name>
    <dbReference type="NCBI Taxonomy" id="152421"/>
    <lineage>
        <taxon>Eukaryota</taxon>
        <taxon>Viridiplantae</taxon>
        <taxon>Streptophyta</taxon>
        <taxon>Embryophyta</taxon>
        <taxon>Tracheophyta</taxon>
        <taxon>Spermatophyta</taxon>
        <taxon>Magnoliopsida</taxon>
        <taxon>eudicotyledons</taxon>
        <taxon>Gunneridae</taxon>
        <taxon>Pentapetalae</taxon>
        <taxon>rosids</taxon>
        <taxon>malvids</taxon>
        <taxon>Malvales</taxon>
        <taxon>Dipterocarpaceae</taxon>
        <taxon>Rubroshorea</taxon>
    </lineage>
</organism>
<protein>
    <recommendedName>
        <fullName evidence="5">RING-type domain-containing protein</fullName>
    </recommendedName>
</protein>
<dbReference type="Proteomes" id="UP001054252">
    <property type="component" value="Unassembled WGS sequence"/>
</dbReference>
<dbReference type="PANTHER" id="PTHR42647:SF55">
    <property type="entry name" value="BOI-RELATED E3 UBIQUITIN-PROTEIN LIGASE 1"/>
    <property type="match status" value="1"/>
</dbReference>
<evidence type="ECO:0000256" key="4">
    <source>
        <dbReference type="PROSITE-ProRule" id="PRU00175"/>
    </source>
</evidence>
<dbReference type="AlphaFoldDB" id="A0AAV5HV16"/>
<dbReference type="CDD" id="cd16649">
    <property type="entry name" value="mRING-HC-C3HC5_CGRF1-like"/>
    <property type="match status" value="1"/>
</dbReference>
<evidence type="ECO:0000313" key="6">
    <source>
        <dbReference type="EMBL" id="GKU92677.1"/>
    </source>
</evidence>
<comment type="caution">
    <text evidence="6">The sequence shown here is derived from an EMBL/GenBank/DDBJ whole genome shotgun (WGS) entry which is preliminary data.</text>
</comment>